<proteinExistence type="predicted"/>
<accession>A0ACC2MHB9</accession>
<comment type="caution">
    <text evidence="1">The sequence shown here is derived from an EMBL/GenBank/DDBJ whole genome shotgun (WGS) entry which is preliminary data.</text>
</comment>
<gene>
    <name evidence="1" type="ORF">MRB53_006771</name>
</gene>
<keyword evidence="2" id="KW-1185">Reference proteome</keyword>
<evidence type="ECO:0000313" key="2">
    <source>
        <dbReference type="Proteomes" id="UP001234297"/>
    </source>
</evidence>
<evidence type="ECO:0000313" key="1">
    <source>
        <dbReference type="EMBL" id="KAJ8645023.1"/>
    </source>
</evidence>
<protein>
    <submittedName>
        <fullName evidence="1">Uncharacterized protein</fullName>
    </submittedName>
</protein>
<dbReference type="EMBL" id="CM056810">
    <property type="protein sequence ID" value="KAJ8645023.1"/>
    <property type="molecule type" value="Genomic_DNA"/>
</dbReference>
<sequence>MVPPVQHSCFGNLWAVTVTKGVAISESYGDMQGCLENELRESIRAIDSDFIEELKGPDGAIKAHEGMKNMAENYLDRDIQVCTFTSWCRCDDGMEAWVNMAVDDMARFEQDQIKSCYMLSNFDPGCSLLLLPIFPLFPPPPSQPLPTILPDANCIAPLPQQPIASLPSPTSNRPPSCSITLEEENSKASPGANSQIGFPSNPAPVWQVRKPQAASASPAPAMVQPPLQSSPTWDPGPFHTSHALPTLLHFRQGSSNLATWDLAQIQLLHTHLDSLLRPSQSQPLRKSYASYLSPLAVHPPPALSPPVWKDGKLTLSIPKQIVAFSKESFIFSAIEKFVGRRPLLEQLEQWVKSTWHLSKPCLISLAEKDVASVSPSSITVELEGDVIMDVAVQYENVPCAECLSSGHISPKCPFRLKSGLLPTLQKNKEDIVSQATEDSSQAVPSEHQPKQSVSFPTLPTALLQPPLRMVLWIQSVLKKPT</sequence>
<organism evidence="1 2">
    <name type="scientific">Persea americana</name>
    <name type="common">Avocado</name>
    <dbReference type="NCBI Taxonomy" id="3435"/>
    <lineage>
        <taxon>Eukaryota</taxon>
        <taxon>Viridiplantae</taxon>
        <taxon>Streptophyta</taxon>
        <taxon>Embryophyta</taxon>
        <taxon>Tracheophyta</taxon>
        <taxon>Spermatophyta</taxon>
        <taxon>Magnoliopsida</taxon>
        <taxon>Magnoliidae</taxon>
        <taxon>Laurales</taxon>
        <taxon>Lauraceae</taxon>
        <taxon>Persea</taxon>
    </lineage>
</organism>
<reference evidence="1 2" key="1">
    <citation type="journal article" date="2022" name="Hortic Res">
        <title>A haplotype resolved chromosomal level avocado genome allows analysis of novel avocado genes.</title>
        <authorList>
            <person name="Nath O."/>
            <person name="Fletcher S.J."/>
            <person name="Hayward A."/>
            <person name="Shaw L.M."/>
            <person name="Masouleh A.K."/>
            <person name="Furtado A."/>
            <person name="Henry R.J."/>
            <person name="Mitter N."/>
        </authorList>
    </citation>
    <scope>NUCLEOTIDE SEQUENCE [LARGE SCALE GENOMIC DNA]</scope>
    <source>
        <strain evidence="2">cv. Hass</strain>
    </source>
</reference>
<dbReference type="Proteomes" id="UP001234297">
    <property type="component" value="Chromosome 2"/>
</dbReference>
<name>A0ACC2MHB9_PERAE</name>